<reference evidence="5" key="1">
    <citation type="submission" date="2016-10" db="EMBL/GenBank/DDBJ databases">
        <authorList>
            <person name="de Groot N.N."/>
        </authorList>
    </citation>
    <scope>NUCLEOTIDE SEQUENCE</scope>
</reference>
<evidence type="ECO:0000259" key="3">
    <source>
        <dbReference type="PROSITE" id="PS50113"/>
    </source>
</evidence>
<dbReference type="Pfam" id="PF00072">
    <property type="entry name" value="Response_reg"/>
    <property type="match status" value="1"/>
</dbReference>
<sequence>MEEIIVLVVDDDKITTSILKSMLEKYTKTILTASDGEEGLELFTKHRPDIVLSDINMPRMGGLEMVEKIRQIDKEVKIAIFTNFENKDILSEAIRIGVNQFFSKPFVAKVFQQVIQPLCNEVISKRHTENDLARHQNILHAINGMSHKFLQQKDWAASVHNELFKLKEAAQTSAIFIYKNNKECTEAKQFLLINDSLSSGAKKKINYKKHHLLRWKKDLLKGKSVNGCIKTYDKSKKKFLMAFLIDSLLILPIFANNRWWGFLGIGNNKKTALSETDVEMLSTAASIIGSAINNEINLKSLEMSSAVYEHTMDAVLITNNENKITHINKSFVDITGYKEKDVIGKNPKILKSGIHDKHFYNQMWAKIHKDGYWQGEITNRKKNGEIYIEWLSVNAIKNKKGDIENFIGVFSDVTHQRKNAQEQAYLATHDPLTGLANRILLNDRLEHAIEHAKRFDKNVVAIFCDLDDFKPINDLYGHSTGDEILKGVANELRSILRKDDTICRFGGDEFIILIEDIKSFNFLQNILNKIRNISNKKFKVGDLELSIGISIGTAIYPNDAQSPKELLDCADKAMYRAKESEKNKILFFQTDTDKYMQDSVSSLNDVLVTR</sequence>
<evidence type="ECO:0000313" key="5">
    <source>
        <dbReference type="EMBL" id="SFZ98454.1"/>
    </source>
</evidence>
<accession>A0A1W1EEJ8</accession>
<dbReference type="InterPro" id="IPR029787">
    <property type="entry name" value="Nucleotide_cyclase"/>
</dbReference>
<feature type="domain" description="PAS" evidence="2">
    <location>
        <begin position="300"/>
        <end position="346"/>
    </location>
</feature>
<evidence type="ECO:0000259" key="4">
    <source>
        <dbReference type="PROSITE" id="PS50887"/>
    </source>
</evidence>
<dbReference type="Gene3D" id="3.40.50.2300">
    <property type="match status" value="1"/>
</dbReference>
<dbReference type="InterPro" id="IPR011006">
    <property type="entry name" value="CheY-like_superfamily"/>
</dbReference>
<gene>
    <name evidence="5" type="ORF">MNB_SV-5-883</name>
</gene>
<feature type="domain" description="Response regulatory" evidence="1">
    <location>
        <begin position="5"/>
        <end position="119"/>
    </location>
</feature>
<name>A0A1W1EEJ8_9ZZZZ</name>
<dbReference type="PROSITE" id="PS50112">
    <property type="entry name" value="PAS"/>
    <property type="match status" value="1"/>
</dbReference>
<dbReference type="Gene3D" id="3.30.450.40">
    <property type="match status" value="1"/>
</dbReference>
<dbReference type="SUPFAM" id="SSF55073">
    <property type="entry name" value="Nucleotide cyclase"/>
    <property type="match status" value="1"/>
</dbReference>
<dbReference type="PROSITE" id="PS50113">
    <property type="entry name" value="PAC"/>
    <property type="match status" value="1"/>
</dbReference>
<dbReference type="SMART" id="SM00448">
    <property type="entry name" value="REC"/>
    <property type="match status" value="1"/>
</dbReference>
<organism evidence="5">
    <name type="scientific">hydrothermal vent metagenome</name>
    <dbReference type="NCBI Taxonomy" id="652676"/>
    <lineage>
        <taxon>unclassified sequences</taxon>
        <taxon>metagenomes</taxon>
        <taxon>ecological metagenomes</taxon>
    </lineage>
</organism>
<dbReference type="NCBIfam" id="TIGR00254">
    <property type="entry name" value="GGDEF"/>
    <property type="match status" value="1"/>
</dbReference>
<dbReference type="InterPro" id="IPR029016">
    <property type="entry name" value="GAF-like_dom_sf"/>
</dbReference>
<dbReference type="PROSITE" id="PS50110">
    <property type="entry name" value="RESPONSE_REGULATORY"/>
    <property type="match status" value="1"/>
</dbReference>
<dbReference type="InterPro" id="IPR043128">
    <property type="entry name" value="Rev_trsase/Diguanyl_cyclase"/>
</dbReference>
<dbReference type="PROSITE" id="PS50887">
    <property type="entry name" value="GGDEF"/>
    <property type="match status" value="1"/>
</dbReference>
<dbReference type="Gene3D" id="3.30.70.270">
    <property type="match status" value="1"/>
</dbReference>
<dbReference type="PANTHER" id="PTHR46663:SF3">
    <property type="entry name" value="SLL0267 PROTEIN"/>
    <property type="match status" value="1"/>
</dbReference>
<dbReference type="InterPro" id="IPR000700">
    <property type="entry name" value="PAS-assoc_C"/>
</dbReference>
<dbReference type="SUPFAM" id="SSF52172">
    <property type="entry name" value="CheY-like"/>
    <property type="match status" value="1"/>
</dbReference>
<evidence type="ECO:0000259" key="1">
    <source>
        <dbReference type="PROSITE" id="PS50110"/>
    </source>
</evidence>
<dbReference type="InterPro" id="IPR052163">
    <property type="entry name" value="DGC-Regulatory_Protein"/>
</dbReference>
<dbReference type="PANTHER" id="PTHR46663">
    <property type="entry name" value="DIGUANYLATE CYCLASE DGCT-RELATED"/>
    <property type="match status" value="1"/>
</dbReference>
<dbReference type="InterPro" id="IPR001789">
    <property type="entry name" value="Sig_transdc_resp-reg_receiver"/>
</dbReference>
<dbReference type="SMART" id="SM00091">
    <property type="entry name" value="PAS"/>
    <property type="match status" value="1"/>
</dbReference>
<dbReference type="InterPro" id="IPR035965">
    <property type="entry name" value="PAS-like_dom_sf"/>
</dbReference>
<dbReference type="EMBL" id="FPKX01000051">
    <property type="protein sequence ID" value="SFZ98454.1"/>
    <property type="molecule type" value="Genomic_DNA"/>
</dbReference>
<dbReference type="InterPro" id="IPR000160">
    <property type="entry name" value="GGDEF_dom"/>
</dbReference>
<dbReference type="SUPFAM" id="SSF55785">
    <property type="entry name" value="PYP-like sensor domain (PAS domain)"/>
    <property type="match status" value="1"/>
</dbReference>
<feature type="domain" description="GGDEF" evidence="4">
    <location>
        <begin position="457"/>
        <end position="590"/>
    </location>
</feature>
<dbReference type="CDD" id="cd01949">
    <property type="entry name" value="GGDEF"/>
    <property type="match status" value="1"/>
</dbReference>
<dbReference type="FunFam" id="3.30.70.270:FF:000001">
    <property type="entry name" value="Diguanylate cyclase domain protein"/>
    <property type="match status" value="1"/>
</dbReference>
<feature type="domain" description="PAC" evidence="3">
    <location>
        <begin position="373"/>
        <end position="425"/>
    </location>
</feature>
<dbReference type="AlphaFoldDB" id="A0A1W1EEJ8"/>
<proteinExistence type="predicted"/>
<dbReference type="InterPro" id="IPR001610">
    <property type="entry name" value="PAC"/>
</dbReference>
<dbReference type="Gene3D" id="3.30.450.20">
    <property type="entry name" value="PAS domain"/>
    <property type="match status" value="1"/>
</dbReference>
<dbReference type="CDD" id="cd00156">
    <property type="entry name" value="REC"/>
    <property type="match status" value="1"/>
</dbReference>
<dbReference type="Pfam" id="PF00990">
    <property type="entry name" value="GGDEF"/>
    <property type="match status" value="1"/>
</dbReference>
<dbReference type="SUPFAM" id="SSF55781">
    <property type="entry name" value="GAF domain-like"/>
    <property type="match status" value="1"/>
</dbReference>
<evidence type="ECO:0000259" key="2">
    <source>
        <dbReference type="PROSITE" id="PS50112"/>
    </source>
</evidence>
<dbReference type="InterPro" id="IPR000014">
    <property type="entry name" value="PAS"/>
</dbReference>
<dbReference type="Pfam" id="PF13426">
    <property type="entry name" value="PAS_9"/>
    <property type="match status" value="1"/>
</dbReference>
<dbReference type="NCBIfam" id="TIGR00229">
    <property type="entry name" value="sensory_box"/>
    <property type="match status" value="1"/>
</dbReference>
<dbReference type="GO" id="GO:0000160">
    <property type="term" value="P:phosphorelay signal transduction system"/>
    <property type="evidence" value="ECO:0007669"/>
    <property type="project" value="InterPro"/>
</dbReference>
<dbReference type="CDD" id="cd00130">
    <property type="entry name" value="PAS"/>
    <property type="match status" value="1"/>
</dbReference>
<dbReference type="SMART" id="SM00267">
    <property type="entry name" value="GGDEF"/>
    <property type="match status" value="1"/>
</dbReference>
<protein>
    <submittedName>
        <fullName evidence="5">Diguanylate cyclase/phosphodiesterase (GGDEF &amp; EAL domains) with PAS/PAC sensor(S)</fullName>
    </submittedName>
</protein>
<dbReference type="SMART" id="SM00086">
    <property type="entry name" value="PAC"/>
    <property type="match status" value="1"/>
</dbReference>